<dbReference type="AlphaFoldDB" id="A0A7W7ZAY2"/>
<dbReference type="SMART" id="SM00387">
    <property type="entry name" value="HATPase_c"/>
    <property type="match status" value="1"/>
</dbReference>
<evidence type="ECO:0000256" key="10">
    <source>
        <dbReference type="SAM" id="Phobius"/>
    </source>
</evidence>
<evidence type="ECO:0000256" key="5">
    <source>
        <dbReference type="ARBA" id="ARBA00022741"/>
    </source>
</evidence>
<dbReference type="RefSeq" id="WP_184213731.1">
    <property type="nucleotide sequence ID" value="NZ_JACHIP010000001.1"/>
</dbReference>
<dbReference type="EMBL" id="JACHIP010000001">
    <property type="protein sequence ID" value="MBB5056021.1"/>
    <property type="molecule type" value="Genomic_DNA"/>
</dbReference>
<dbReference type="GO" id="GO:0000155">
    <property type="term" value="F:phosphorelay sensor kinase activity"/>
    <property type="evidence" value="ECO:0007669"/>
    <property type="project" value="InterPro"/>
</dbReference>
<evidence type="ECO:0000313" key="13">
    <source>
        <dbReference type="Proteomes" id="UP000540989"/>
    </source>
</evidence>
<feature type="transmembrane region" description="Helical" evidence="10">
    <location>
        <begin position="86"/>
        <end position="109"/>
    </location>
</feature>
<dbReference type="InterPro" id="IPR005467">
    <property type="entry name" value="His_kinase_dom"/>
</dbReference>
<keyword evidence="8" id="KW-0902">Two-component regulatory system</keyword>
<evidence type="ECO:0000256" key="2">
    <source>
        <dbReference type="ARBA" id="ARBA00012438"/>
    </source>
</evidence>
<dbReference type="Pfam" id="PF25487">
    <property type="entry name" value="ETR1_N"/>
    <property type="match status" value="1"/>
</dbReference>
<keyword evidence="9" id="KW-0175">Coiled coil</keyword>
<accession>A0A7W7ZAY2</accession>
<dbReference type="Gene3D" id="1.10.287.130">
    <property type="match status" value="1"/>
</dbReference>
<dbReference type="GO" id="GO:0005524">
    <property type="term" value="F:ATP binding"/>
    <property type="evidence" value="ECO:0007669"/>
    <property type="project" value="UniProtKB-KW"/>
</dbReference>
<dbReference type="SUPFAM" id="SSF47384">
    <property type="entry name" value="Homodimeric domain of signal transducing histidine kinase"/>
    <property type="match status" value="1"/>
</dbReference>
<dbReference type="Gene3D" id="3.30.565.10">
    <property type="entry name" value="Histidine kinase-like ATPase, C-terminal domain"/>
    <property type="match status" value="1"/>
</dbReference>
<dbReference type="EC" id="2.7.13.3" evidence="2"/>
<organism evidence="12 13">
    <name type="scientific">Granulicella aggregans</name>
    <dbReference type="NCBI Taxonomy" id="474949"/>
    <lineage>
        <taxon>Bacteria</taxon>
        <taxon>Pseudomonadati</taxon>
        <taxon>Acidobacteriota</taxon>
        <taxon>Terriglobia</taxon>
        <taxon>Terriglobales</taxon>
        <taxon>Acidobacteriaceae</taxon>
        <taxon>Granulicella</taxon>
    </lineage>
</organism>
<dbReference type="InterPro" id="IPR036097">
    <property type="entry name" value="HisK_dim/P_sf"/>
</dbReference>
<evidence type="ECO:0000256" key="1">
    <source>
        <dbReference type="ARBA" id="ARBA00000085"/>
    </source>
</evidence>
<keyword evidence="6 12" id="KW-0418">Kinase</keyword>
<name>A0A7W7ZAY2_9BACT</name>
<evidence type="ECO:0000256" key="7">
    <source>
        <dbReference type="ARBA" id="ARBA00022840"/>
    </source>
</evidence>
<evidence type="ECO:0000256" key="8">
    <source>
        <dbReference type="ARBA" id="ARBA00023012"/>
    </source>
</evidence>
<dbReference type="CDD" id="cd00082">
    <property type="entry name" value="HisKA"/>
    <property type="match status" value="1"/>
</dbReference>
<evidence type="ECO:0000259" key="11">
    <source>
        <dbReference type="PROSITE" id="PS50109"/>
    </source>
</evidence>
<protein>
    <recommendedName>
        <fullName evidence="2">histidine kinase</fullName>
        <ecNumber evidence="2">2.7.13.3</ecNumber>
    </recommendedName>
</protein>
<keyword evidence="7" id="KW-0067">ATP-binding</keyword>
<dbReference type="InterPro" id="IPR004358">
    <property type="entry name" value="Sig_transdc_His_kin-like_C"/>
</dbReference>
<keyword evidence="10" id="KW-1133">Transmembrane helix</keyword>
<feature type="transmembrane region" description="Helical" evidence="10">
    <location>
        <begin position="20"/>
        <end position="45"/>
    </location>
</feature>
<dbReference type="InterPro" id="IPR058544">
    <property type="entry name" value="ETR1_N"/>
</dbReference>
<dbReference type="SUPFAM" id="SSF55874">
    <property type="entry name" value="ATPase domain of HSP90 chaperone/DNA topoisomerase II/histidine kinase"/>
    <property type="match status" value="1"/>
</dbReference>
<dbReference type="InterPro" id="IPR003594">
    <property type="entry name" value="HATPase_dom"/>
</dbReference>
<feature type="domain" description="Histidine kinase" evidence="11">
    <location>
        <begin position="155"/>
        <end position="362"/>
    </location>
</feature>
<dbReference type="InterPro" id="IPR036890">
    <property type="entry name" value="HATPase_C_sf"/>
</dbReference>
<dbReference type="PANTHER" id="PTHR43065:SF10">
    <property type="entry name" value="PEROXIDE STRESS-ACTIVATED HISTIDINE KINASE MAK3"/>
    <property type="match status" value="1"/>
</dbReference>
<dbReference type="InterPro" id="IPR003661">
    <property type="entry name" value="HisK_dim/P_dom"/>
</dbReference>
<feature type="transmembrane region" description="Helical" evidence="10">
    <location>
        <begin position="57"/>
        <end position="80"/>
    </location>
</feature>
<keyword evidence="4" id="KW-0808">Transferase</keyword>
<evidence type="ECO:0000256" key="4">
    <source>
        <dbReference type="ARBA" id="ARBA00022679"/>
    </source>
</evidence>
<dbReference type="Pfam" id="PF02518">
    <property type="entry name" value="HATPase_c"/>
    <property type="match status" value="1"/>
</dbReference>
<keyword evidence="10" id="KW-0812">Transmembrane</keyword>
<proteinExistence type="predicted"/>
<comment type="caution">
    <text evidence="12">The sequence shown here is derived from an EMBL/GenBank/DDBJ whole genome shotgun (WGS) entry which is preliminary data.</text>
</comment>
<sequence>MLDPVALMPHAVCWAAAPRLIWTMVVTNAITFLSYLSICLTLLFLVRRTGKVIARDWAYFLVGFALFIVACGSTHLLEVITTWTPIFWVDAWTNVLTAVLSAYVAIMLIRRAGQIGFGVNDYSARLQNVEAERLQLQESLISAQKLEEWSRISAAVSHEIRGPLEAIQNLQFLIQHTEGISPDIAALALTTTEEAARVLAISDSTLSFMRETKRREEIDMALALESVRFLLNPLIREKGLDFQVEISGNCVVEAFPGEIRQILLNIIRNACEAAGGRGSRVLVQVAGEEDGVQVTVSDTGPGIDPEIMRNLFSFGMSTKGNKGNGIGLWTVKHLMDKHHGEVKVDSAVGRGTSFQLWWPAKVEQESGDLLMAGD</sequence>
<keyword evidence="3" id="KW-0597">Phosphoprotein</keyword>
<evidence type="ECO:0000256" key="3">
    <source>
        <dbReference type="ARBA" id="ARBA00022553"/>
    </source>
</evidence>
<keyword evidence="13" id="KW-1185">Reference proteome</keyword>
<evidence type="ECO:0000313" key="12">
    <source>
        <dbReference type="EMBL" id="MBB5056021.1"/>
    </source>
</evidence>
<evidence type="ECO:0000256" key="9">
    <source>
        <dbReference type="SAM" id="Coils"/>
    </source>
</evidence>
<dbReference type="PRINTS" id="PR00344">
    <property type="entry name" value="BCTRLSENSOR"/>
</dbReference>
<gene>
    <name evidence="12" type="ORF">HDF16_000690</name>
</gene>
<dbReference type="PROSITE" id="PS50109">
    <property type="entry name" value="HIS_KIN"/>
    <property type="match status" value="1"/>
</dbReference>
<keyword evidence="5" id="KW-0547">Nucleotide-binding</keyword>
<feature type="coiled-coil region" evidence="9">
    <location>
        <begin position="119"/>
        <end position="146"/>
    </location>
</feature>
<dbReference type="PANTHER" id="PTHR43065">
    <property type="entry name" value="SENSOR HISTIDINE KINASE"/>
    <property type="match status" value="1"/>
</dbReference>
<dbReference type="Proteomes" id="UP000540989">
    <property type="component" value="Unassembled WGS sequence"/>
</dbReference>
<comment type="catalytic activity">
    <reaction evidence="1">
        <text>ATP + protein L-histidine = ADP + protein N-phospho-L-histidine.</text>
        <dbReference type="EC" id="2.7.13.3"/>
    </reaction>
</comment>
<keyword evidence="10" id="KW-0472">Membrane</keyword>
<evidence type="ECO:0000256" key="6">
    <source>
        <dbReference type="ARBA" id="ARBA00022777"/>
    </source>
</evidence>
<reference evidence="12 13" key="1">
    <citation type="submission" date="2020-08" db="EMBL/GenBank/DDBJ databases">
        <title>Genomic Encyclopedia of Type Strains, Phase IV (KMG-V): Genome sequencing to study the core and pangenomes of soil and plant-associated prokaryotes.</title>
        <authorList>
            <person name="Whitman W."/>
        </authorList>
    </citation>
    <scope>NUCLEOTIDE SEQUENCE [LARGE SCALE GENOMIC DNA]</scope>
    <source>
        <strain evidence="12 13">M8UP14</strain>
    </source>
</reference>